<dbReference type="GO" id="GO:0003677">
    <property type="term" value="F:DNA binding"/>
    <property type="evidence" value="ECO:0007669"/>
    <property type="project" value="UniProtKB-UniRule"/>
</dbReference>
<dbReference type="RefSeq" id="WP_072824314.1">
    <property type="nucleotide sequence ID" value="NZ_FQUJ01000015.1"/>
</dbReference>
<dbReference type="GO" id="GO:0005737">
    <property type="term" value="C:cytoplasm"/>
    <property type="evidence" value="ECO:0007669"/>
    <property type="project" value="TreeGrafter"/>
</dbReference>
<dbReference type="Gene3D" id="2.30.30.100">
    <property type="match status" value="1"/>
</dbReference>
<evidence type="ECO:0000256" key="6">
    <source>
        <dbReference type="HAMAP-Rule" id="MF_00978"/>
    </source>
</evidence>
<dbReference type="InterPro" id="IPR036388">
    <property type="entry name" value="WH-like_DNA-bd_sf"/>
</dbReference>
<dbReference type="InterPro" id="IPR030855">
    <property type="entry name" value="Bifunct_BirA"/>
</dbReference>
<dbReference type="InterPro" id="IPR045864">
    <property type="entry name" value="aa-tRNA-synth_II/BPL/LPL"/>
</dbReference>
<dbReference type="EC" id="6.3.4.15" evidence="6"/>
<dbReference type="SUPFAM" id="SSF46785">
    <property type="entry name" value="Winged helix' DNA-binding domain"/>
    <property type="match status" value="1"/>
</dbReference>
<keyword evidence="9" id="KW-1185">Reference proteome</keyword>
<gene>
    <name evidence="6" type="primary">birA</name>
    <name evidence="8" type="ORF">SAMN02745148_02996</name>
</gene>
<dbReference type="CDD" id="cd16442">
    <property type="entry name" value="BPL"/>
    <property type="match status" value="1"/>
</dbReference>
<dbReference type="GO" id="GO:0006355">
    <property type="term" value="P:regulation of DNA-templated transcription"/>
    <property type="evidence" value="ECO:0007669"/>
    <property type="project" value="UniProtKB-UniRule"/>
</dbReference>
<feature type="binding site" evidence="6">
    <location>
        <begin position="119"/>
        <end position="121"/>
    </location>
    <ligand>
        <name>biotin</name>
        <dbReference type="ChEBI" id="CHEBI:57586"/>
    </ligand>
</feature>
<reference evidence="8 9" key="1">
    <citation type="submission" date="2016-11" db="EMBL/GenBank/DDBJ databases">
        <authorList>
            <person name="Jaros S."/>
            <person name="Januszkiewicz K."/>
            <person name="Wedrychowicz H."/>
        </authorList>
    </citation>
    <scope>NUCLEOTIDE SEQUENCE [LARGE SCALE GENOMIC DNA]</scope>
    <source>
        <strain evidence="8 9">DSM 19980</strain>
    </source>
</reference>
<dbReference type="Pfam" id="PF03099">
    <property type="entry name" value="BPL_LplA_LipB"/>
    <property type="match status" value="1"/>
</dbReference>
<evidence type="ECO:0000256" key="3">
    <source>
        <dbReference type="ARBA" id="ARBA00022840"/>
    </source>
</evidence>
<dbReference type="InterPro" id="IPR013196">
    <property type="entry name" value="HTH_11"/>
</dbReference>
<dbReference type="Gene3D" id="1.10.10.10">
    <property type="entry name" value="Winged helix-like DNA-binding domain superfamily/Winged helix DNA-binding domain"/>
    <property type="match status" value="1"/>
</dbReference>
<dbReference type="SUPFAM" id="SSF50037">
    <property type="entry name" value="C-terminal domain of transcriptional repressors"/>
    <property type="match status" value="1"/>
</dbReference>
<feature type="binding site" evidence="6">
    <location>
        <position position="115"/>
    </location>
    <ligand>
        <name>biotin</name>
        <dbReference type="ChEBI" id="CHEBI:57586"/>
    </ligand>
</feature>
<dbReference type="Pfam" id="PF08279">
    <property type="entry name" value="HTH_11"/>
    <property type="match status" value="1"/>
</dbReference>
<dbReference type="InterPro" id="IPR004143">
    <property type="entry name" value="BPL_LPL_catalytic"/>
</dbReference>
<dbReference type="PROSITE" id="PS51733">
    <property type="entry name" value="BPL_LPL_CATALYTIC"/>
    <property type="match status" value="1"/>
</dbReference>
<keyword evidence="1 6" id="KW-0436">Ligase</keyword>
<dbReference type="HAMAP" id="MF_00978">
    <property type="entry name" value="Bifunct_BirA"/>
    <property type="match status" value="1"/>
</dbReference>
<keyword evidence="6" id="KW-0238">DNA-binding</keyword>
<evidence type="ECO:0000259" key="7">
    <source>
        <dbReference type="PROSITE" id="PS51733"/>
    </source>
</evidence>
<keyword evidence="4 6" id="KW-0092">Biotin</keyword>
<comment type="catalytic activity">
    <reaction evidence="5 6">
        <text>biotin + L-lysyl-[protein] + ATP = N(6)-biotinyl-L-lysyl-[protein] + AMP + diphosphate + H(+)</text>
        <dbReference type="Rhea" id="RHEA:11756"/>
        <dbReference type="Rhea" id="RHEA-COMP:9752"/>
        <dbReference type="Rhea" id="RHEA-COMP:10505"/>
        <dbReference type="ChEBI" id="CHEBI:15378"/>
        <dbReference type="ChEBI" id="CHEBI:29969"/>
        <dbReference type="ChEBI" id="CHEBI:30616"/>
        <dbReference type="ChEBI" id="CHEBI:33019"/>
        <dbReference type="ChEBI" id="CHEBI:57586"/>
        <dbReference type="ChEBI" id="CHEBI:83144"/>
        <dbReference type="ChEBI" id="CHEBI:456215"/>
        <dbReference type="EC" id="6.3.4.15"/>
    </reaction>
</comment>
<evidence type="ECO:0000313" key="8">
    <source>
        <dbReference type="EMBL" id="SHF57731.1"/>
    </source>
</evidence>
<dbReference type="Proteomes" id="UP000184346">
    <property type="component" value="Unassembled WGS sequence"/>
</dbReference>
<evidence type="ECO:0000256" key="2">
    <source>
        <dbReference type="ARBA" id="ARBA00022741"/>
    </source>
</evidence>
<sequence length="327" mass="35413">MTTGELIRLLSDGDYHSGEQLGERFGVSRTAVWKQLKKLESQGIVLEAVRGRGYRLASPLELLDGPLIVGSLRRDSRRHLARLFVEESLDSTNLFLRERFSQGAGHAEVCLAESQSAGRGRRGRQWLSGWGQGLTLSLGWRFEGGAAALEGLSLAIGVVMAQVLERHGLEIRLKWPNDVLMLTAEGEKRKLAGILLELTGDAEGPCEVVAGIGLNIVLPASLNGHLDQPAAAVTDQAPGVSRNGLAAELIGGVLELMADFEQTGFVVWQEAWNRRNAYSGQEVDVIQSTRRYTATDGGVDESGNLLVRQGSEELRLVGGEISLRGRP</sequence>
<dbReference type="PANTHER" id="PTHR12835">
    <property type="entry name" value="BIOTIN PROTEIN LIGASE"/>
    <property type="match status" value="1"/>
</dbReference>
<dbReference type="PANTHER" id="PTHR12835:SF5">
    <property type="entry name" value="BIOTIN--PROTEIN LIGASE"/>
    <property type="match status" value="1"/>
</dbReference>
<evidence type="ECO:0000256" key="5">
    <source>
        <dbReference type="ARBA" id="ARBA00047846"/>
    </source>
</evidence>
<keyword evidence="3 6" id="KW-0067">ATP-binding</keyword>
<evidence type="ECO:0000256" key="4">
    <source>
        <dbReference type="ARBA" id="ARBA00023267"/>
    </source>
</evidence>
<proteinExistence type="inferred from homology"/>
<dbReference type="CDD" id="cd00090">
    <property type="entry name" value="HTH_ARSR"/>
    <property type="match status" value="1"/>
</dbReference>
<comment type="function">
    <text evidence="6">Acts both as a biotin--[acetyl-CoA-carboxylase] ligase and a biotin-operon repressor. In the presence of ATP, BirA activates biotin to form the BirA-biotinyl-5'-adenylate (BirA-bio-5'-AMP or holoBirA) complex. HoloBirA can either transfer the biotinyl moiety to the biotin carboxyl carrier protein (BCCP) subunit of acetyl-CoA carboxylase, or bind to the biotin operator site and inhibit transcription of the operon.</text>
</comment>
<keyword evidence="2 6" id="KW-0547">Nucleotide-binding</keyword>
<dbReference type="EMBL" id="FQUJ01000015">
    <property type="protein sequence ID" value="SHF57731.1"/>
    <property type="molecule type" value="Genomic_DNA"/>
</dbReference>
<dbReference type="OrthoDB" id="9807064at2"/>
<dbReference type="Pfam" id="PF02237">
    <property type="entry name" value="BPL_C"/>
    <property type="match status" value="1"/>
</dbReference>
<comment type="similarity">
    <text evidence="6">Belongs to the biotin--protein ligase family.</text>
</comment>
<dbReference type="STRING" id="1121942.SAMN02745148_02996"/>
<evidence type="ECO:0000313" key="9">
    <source>
        <dbReference type="Proteomes" id="UP000184346"/>
    </source>
</evidence>
<organism evidence="8 9">
    <name type="scientific">Modicisalibacter ilicicola DSM 19980</name>
    <dbReference type="NCBI Taxonomy" id="1121942"/>
    <lineage>
        <taxon>Bacteria</taxon>
        <taxon>Pseudomonadati</taxon>
        <taxon>Pseudomonadota</taxon>
        <taxon>Gammaproteobacteria</taxon>
        <taxon>Oceanospirillales</taxon>
        <taxon>Halomonadaceae</taxon>
        <taxon>Modicisalibacter</taxon>
    </lineage>
</organism>
<feature type="DNA-binding region" description="H-T-H motif" evidence="6">
    <location>
        <begin position="18"/>
        <end position="37"/>
    </location>
</feature>
<dbReference type="InterPro" id="IPR003142">
    <property type="entry name" value="BPL_C"/>
</dbReference>
<dbReference type="AlphaFoldDB" id="A0A1M5CSM0"/>
<feature type="domain" description="BPL/LPL catalytic" evidence="7">
    <location>
        <begin position="75"/>
        <end position="261"/>
    </location>
</feature>
<dbReference type="NCBIfam" id="TIGR00121">
    <property type="entry name" value="birA_ligase"/>
    <property type="match status" value="1"/>
</dbReference>
<dbReference type="GO" id="GO:0004077">
    <property type="term" value="F:biotin--[biotin carboxyl-carrier protein] ligase activity"/>
    <property type="evidence" value="ECO:0007669"/>
    <property type="project" value="UniProtKB-UniRule"/>
</dbReference>
<dbReference type="InterPro" id="IPR008988">
    <property type="entry name" value="Transcriptional_repressor_C"/>
</dbReference>
<keyword evidence="6" id="KW-0805">Transcription regulation</keyword>
<dbReference type="Gene3D" id="3.30.930.10">
    <property type="entry name" value="Bira Bifunctional Protein, Domain 2"/>
    <property type="match status" value="1"/>
</dbReference>
<dbReference type="SUPFAM" id="SSF55681">
    <property type="entry name" value="Class II aaRS and biotin synthetases"/>
    <property type="match status" value="1"/>
</dbReference>
<dbReference type="InterPro" id="IPR011991">
    <property type="entry name" value="ArsR-like_HTH"/>
</dbReference>
<dbReference type="InterPro" id="IPR004408">
    <property type="entry name" value="Biotin_CoA_COase_ligase"/>
</dbReference>
<name>A0A1M5CSM0_9GAMM</name>
<protein>
    <recommendedName>
        <fullName evidence="6">Bifunctional ligase/repressor BirA</fullName>
    </recommendedName>
    <alternativeName>
        <fullName evidence="6">Biotin operon repressor</fullName>
    </alternativeName>
    <alternativeName>
        <fullName evidence="6">Biotin--[acetyl-CoA-carboxylase] ligase</fullName>
        <ecNumber evidence="6">6.3.4.15</ecNumber>
    </alternativeName>
    <alternativeName>
        <fullName evidence="6">Biotin--protein ligase</fullName>
    </alternativeName>
    <alternativeName>
        <fullName evidence="6">Biotin-[acetyl-CoA carboxylase] synthetase</fullName>
    </alternativeName>
</protein>
<keyword evidence="6" id="KW-0678">Repressor</keyword>
<dbReference type="InterPro" id="IPR036390">
    <property type="entry name" value="WH_DNA-bd_sf"/>
</dbReference>
<evidence type="ECO:0000256" key="1">
    <source>
        <dbReference type="ARBA" id="ARBA00022598"/>
    </source>
</evidence>
<comment type="caution">
    <text evidence="6">Lacks conserved residue(s) required for the propagation of feature annotation.</text>
</comment>
<feature type="binding site" evidence="6">
    <location>
        <begin position="91"/>
        <end position="93"/>
    </location>
    <ligand>
        <name>biotin</name>
        <dbReference type="ChEBI" id="CHEBI:57586"/>
    </ligand>
</feature>
<accession>A0A1M5CSM0</accession>
<dbReference type="GO" id="GO:0005524">
    <property type="term" value="F:ATP binding"/>
    <property type="evidence" value="ECO:0007669"/>
    <property type="project" value="UniProtKB-UniRule"/>
</dbReference>
<keyword evidence="6" id="KW-0804">Transcription</keyword>